<dbReference type="InterPro" id="IPR051055">
    <property type="entry name" value="PIF1_helicase"/>
</dbReference>
<feature type="region of interest" description="Disordered" evidence="2">
    <location>
        <begin position="1181"/>
        <end position="1210"/>
    </location>
</feature>
<keyword evidence="1" id="KW-0378">Hydrolase</keyword>
<dbReference type="RefSeq" id="XP_044715994.1">
    <property type="nucleotide sequence ID" value="XM_044868639.1"/>
</dbReference>
<feature type="region of interest" description="Disordered" evidence="2">
    <location>
        <begin position="528"/>
        <end position="557"/>
    </location>
</feature>
<keyword evidence="1" id="KW-0234">DNA repair</keyword>
<feature type="domain" description="Helitron helicase-like" evidence="4">
    <location>
        <begin position="685"/>
        <end position="753"/>
    </location>
</feature>
<dbReference type="GO" id="GO:0043139">
    <property type="term" value="F:5'-3' DNA helicase activity"/>
    <property type="evidence" value="ECO:0007669"/>
    <property type="project" value="UniProtKB-EC"/>
</dbReference>
<keyword evidence="7" id="KW-1185">Reference proteome</keyword>
<evidence type="ECO:0000256" key="1">
    <source>
        <dbReference type="RuleBase" id="RU363044"/>
    </source>
</evidence>
<feature type="region of interest" description="Disordered" evidence="2">
    <location>
        <begin position="468"/>
        <end position="498"/>
    </location>
</feature>
<feature type="region of interest" description="Disordered" evidence="2">
    <location>
        <begin position="1"/>
        <end position="139"/>
    </location>
</feature>
<comment type="cofactor">
    <cofactor evidence="1">
        <name>Mg(2+)</name>
        <dbReference type="ChEBI" id="CHEBI:18420"/>
    </cofactor>
</comment>
<dbReference type="InterPro" id="IPR010285">
    <property type="entry name" value="DNA_helicase_pif1-like_DEAD"/>
</dbReference>
<comment type="caution">
    <text evidence="6">The sequence shown here is derived from an EMBL/GenBank/DDBJ whole genome shotgun (WGS) entry which is preliminary data.</text>
</comment>
<dbReference type="GO" id="GO:0005524">
    <property type="term" value="F:ATP binding"/>
    <property type="evidence" value="ECO:0007669"/>
    <property type="project" value="UniProtKB-KW"/>
</dbReference>
<evidence type="ECO:0000256" key="2">
    <source>
        <dbReference type="SAM" id="MobiDB-lite"/>
    </source>
</evidence>
<feature type="region of interest" description="Disordered" evidence="2">
    <location>
        <begin position="1080"/>
        <end position="1111"/>
    </location>
</feature>
<dbReference type="InterPro" id="IPR046700">
    <property type="entry name" value="DUF6570"/>
</dbReference>
<dbReference type="EMBL" id="JAIZPD010000015">
    <property type="protein sequence ID" value="KAH0958481.1"/>
    <property type="molecule type" value="Genomic_DNA"/>
</dbReference>
<proteinExistence type="inferred from homology"/>
<evidence type="ECO:0000259" key="5">
    <source>
        <dbReference type="Pfam" id="PF20209"/>
    </source>
</evidence>
<dbReference type="InterPro" id="IPR025476">
    <property type="entry name" value="Helitron_helicase-like"/>
</dbReference>
<dbReference type="EC" id="5.6.2.3" evidence="1"/>
<accession>A0A9P8MQT1</accession>
<sequence>MPRDIQPRPTPSAAATAAADTEGGRALAAARRAQRRLGLREKPARTKRNPASADSRGRRSFAAADEKFGRSAGHSATADMEGRRPFAADESSDAPRDIQALSTPTAAGRRLPQGGPSAVSASGKASAHRGKSGLCRRWRPPGLAAADEKFGLSIGSQHSPRAIQSRPASRAEIPATTPAAAGLLIGDKTAGEEEQKRNAILVAEDLASALRHLDEEFEAGERLANEQTWCAPVPRERQVRTVRKFYRAFHDAGTLPIATCTLCYRKRAKGLREMAWEGRWRSAQSARDGPGVRASPAMHLHGRLGCEHAYPDELKDLTPLEEKLISLNSCYGFVTKYSIPGGQRQSVLPHPLVRVMDEIHVSWQGAERPGPRDLSGLLSVRRSAVERALAWLKENNPLYGEVEIDAAEIASWGRRRTVPPVVCERLERNEPSARERTQTAQVVPPSERAMDDGGAAEIEEVLAMLRQGQDPAEGSRDVGLTCEDDDRDGARPEEDGDVINEVTSSGMFPLDGAPDVADAEKIRFARDAVGPEERAPARGRGRDGGQRAAGDGGDGEPYIQVRRGEDFADSADASFFAKAFPTLFPLGAQAERVAEGLMSTRNMKLQAWADVVLRRHGGRMLGVARKNFARVEGLLKSLTAQRLDAAKAELEATGNTSVEGVKELLRKVTASGAPRPRPDEAEAFLSDLGTAYKRTRLAISDPMSSAVFFHREMTLFFEHYVNVGEESVFGHVGAYYGAVETNERGALHIHGLLWLRGNAGIGDALAGPDAEEQAAYRERIVRYVDSVFSEELDAEGYCAMQAERSATADISSRLDDVARFTDTFDEEANFCAGATQIHTHSATCAPWRLVERTALTADGVLEIRRTHSMVNRWNRAMAVGLRHNHDISFIATQRKTMALIYYITNYATKVEDPVWKRVAAAAEFLPVLEPTGEGNRSGADRDAGREGGAEGGSAWAYINANQLYWAVFRRWRHLRRASGAEATGDAPDETALRRPGCGATVCVDGYLSKEFSEEDDESCHRRAAVQHLALFVPWESFLGEEAGDINNIWARARESLAPRVARLADNVQLLRRSAEDAKRDAKQWAATAEEGGMTAPQADDEGRGAAEGGEEAYRAGGAGDAARLIDVVRNAASAGQVTAQSTELLAMTQQLCRFQQSALGSAAELAATVVADERAGRRVNLPGSALSGRHCRGKKRCGPSSRSRGARRGAERAIQGIQGGGAAAGVGADRGAALRGVMGGFGEDDIDVTAADGDADAGTAAGMRVRLGPSSSFVAAGRAGGPAHAQREAGHRPPNRVPATRPNPAGRRRRRRRWWPALPIHRRRGGTGKSRVIEALVELLARRDLSSRVLVTATSGTAAARINGITLHSACGLTVGQGGRAGGATRDIDGVRLAGQGERFVDGRSRMDWQEKEVLVIDEVSMLGARTLHAANEQLCRLRGSARDFGGIPVVILCGDFHQFRPVQERSILLPSAAVAWDEDGAFAAEQRRQHDKAHALWRRFTTVVMLDEQMRAAGDPELRRLLGRIRRGEQDRSDLELLNSRCYRPGRRIPWETGLTVVTPLNRNRWNLNLEAALAFRERRRTAARVFLSEHKWRDGVPTEEEAVLMLGQGDDSATPVPAVFLFVPGMPVVVNQNTHQGLKLVNGAGYTAVDVIPDRAFPGHRVSAELIMHFGPPAGIVLASETTKDFHFVGMPAGTILLTPISVKITAQRKRPWQRNDVSRRGLPCAAAFACTDYKVQGGTLERVALELRGARMTTVEGRAVPSSCDPYSLYVQLSRCPTLDGIMLVSEVRSGT</sequence>
<dbReference type="Proteomes" id="UP000824596">
    <property type="component" value="Unassembled WGS sequence"/>
</dbReference>
<dbReference type="GO" id="GO:0016787">
    <property type="term" value="F:hydrolase activity"/>
    <property type="evidence" value="ECO:0007669"/>
    <property type="project" value="UniProtKB-KW"/>
</dbReference>
<dbReference type="OrthoDB" id="3267861at2759"/>
<dbReference type="GO" id="GO:0006281">
    <property type="term" value="P:DNA repair"/>
    <property type="evidence" value="ECO:0007669"/>
    <property type="project" value="UniProtKB-KW"/>
</dbReference>
<feature type="compositionally biased region" description="Basic residues" evidence="2">
    <location>
        <begin position="126"/>
        <end position="139"/>
    </location>
</feature>
<gene>
    <name evidence="6" type="ORF">HRG_10168</name>
</gene>
<feature type="domain" description="DUF6570" evidence="5">
    <location>
        <begin position="309"/>
        <end position="409"/>
    </location>
</feature>
<protein>
    <recommendedName>
        <fullName evidence="1">ATP-dependent DNA helicase</fullName>
        <ecNumber evidence="1">5.6.2.3</ecNumber>
    </recommendedName>
</protein>
<keyword evidence="1" id="KW-0233">DNA recombination</keyword>
<dbReference type="GeneID" id="68359297"/>
<comment type="catalytic activity">
    <reaction evidence="1">
        <text>ATP + H2O = ADP + phosphate + H(+)</text>
        <dbReference type="Rhea" id="RHEA:13065"/>
        <dbReference type="ChEBI" id="CHEBI:15377"/>
        <dbReference type="ChEBI" id="CHEBI:15378"/>
        <dbReference type="ChEBI" id="CHEBI:30616"/>
        <dbReference type="ChEBI" id="CHEBI:43474"/>
        <dbReference type="ChEBI" id="CHEBI:456216"/>
        <dbReference type="EC" id="5.6.2.3"/>
    </reaction>
</comment>
<name>A0A9P8MQT1_9HYPO</name>
<evidence type="ECO:0000259" key="3">
    <source>
        <dbReference type="Pfam" id="PF05970"/>
    </source>
</evidence>
<organism evidence="6 7">
    <name type="scientific">Hirsutella rhossiliensis</name>
    <dbReference type="NCBI Taxonomy" id="111463"/>
    <lineage>
        <taxon>Eukaryota</taxon>
        <taxon>Fungi</taxon>
        <taxon>Dikarya</taxon>
        <taxon>Ascomycota</taxon>
        <taxon>Pezizomycotina</taxon>
        <taxon>Sordariomycetes</taxon>
        <taxon>Hypocreomycetidae</taxon>
        <taxon>Hypocreales</taxon>
        <taxon>Ophiocordycipitaceae</taxon>
        <taxon>Hirsutella</taxon>
    </lineage>
</organism>
<evidence type="ECO:0000313" key="6">
    <source>
        <dbReference type="EMBL" id="KAH0958481.1"/>
    </source>
</evidence>
<dbReference type="Pfam" id="PF20209">
    <property type="entry name" value="DUF6570"/>
    <property type="match status" value="1"/>
</dbReference>
<feature type="region of interest" description="Disordered" evidence="2">
    <location>
        <begin position="1275"/>
        <end position="1311"/>
    </location>
</feature>
<evidence type="ECO:0000313" key="7">
    <source>
        <dbReference type="Proteomes" id="UP000824596"/>
    </source>
</evidence>
<feature type="compositionally biased region" description="Low complexity" evidence="2">
    <location>
        <begin position="13"/>
        <end position="31"/>
    </location>
</feature>
<dbReference type="GO" id="GO:0000723">
    <property type="term" value="P:telomere maintenance"/>
    <property type="evidence" value="ECO:0007669"/>
    <property type="project" value="InterPro"/>
</dbReference>
<dbReference type="Pfam" id="PF14214">
    <property type="entry name" value="Helitron_like_N"/>
    <property type="match status" value="1"/>
</dbReference>
<dbReference type="InterPro" id="IPR027417">
    <property type="entry name" value="P-loop_NTPase"/>
</dbReference>
<dbReference type="PANTHER" id="PTHR47642">
    <property type="entry name" value="ATP-DEPENDENT DNA HELICASE"/>
    <property type="match status" value="1"/>
</dbReference>
<feature type="compositionally biased region" description="Basic and acidic residues" evidence="2">
    <location>
        <begin position="428"/>
        <end position="437"/>
    </location>
</feature>
<feature type="compositionally biased region" description="Basic and acidic residues" evidence="2">
    <location>
        <begin position="528"/>
        <end position="545"/>
    </location>
</feature>
<feature type="region of interest" description="Disordered" evidence="2">
    <location>
        <begin position="428"/>
        <end position="451"/>
    </location>
</feature>
<keyword evidence="1" id="KW-0067">ATP-binding</keyword>
<keyword evidence="1" id="KW-0547">Nucleotide-binding</keyword>
<dbReference type="Gene3D" id="3.40.50.300">
    <property type="entry name" value="P-loop containing nucleotide triphosphate hydrolases"/>
    <property type="match status" value="1"/>
</dbReference>
<comment type="similarity">
    <text evidence="1">Belongs to the helicase family.</text>
</comment>
<dbReference type="Pfam" id="PF05970">
    <property type="entry name" value="PIF1"/>
    <property type="match status" value="1"/>
</dbReference>
<reference evidence="6" key="1">
    <citation type="submission" date="2021-09" db="EMBL/GenBank/DDBJ databases">
        <title>A high-quality genome of the endoparasitic fungus Hirsutella rhossiliensis with a comparison of Hirsutella genomes reveals transposable elements contributing to genome size variation.</title>
        <authorList>
            <person name="Lin R."/>
            <person name="Jiao Y."/>
            <person name="Sun X."/>
            <person name="Ling J."/>
            <person name="Xie B."/>
            <person name="Cheng X."/>
        </authorList>
    </citation>
    <scope>NUCLEOTIDE SEQUENCE</scope>
    <source>
        <strain evidence="6">HR02</strain>
    </source>
</reference>
<evidence type="ECO:0000259" key="4">
    <source>
        <dbReference type="Pfam" id="PF14214"/>
    </source>
</evidence>
<keyword evidence="1" id="KW-0227">DNA damage</keyword>
<dbReference type="GO" id="GO:0006310">
    <property type="term" value="P:DNA recombination"/>
    <property type="evidence" value="ECO:0007669"/>
    <property type="project" value="UniProtKB-KW"/>
</dbReference>
<feature type="domain" description="DNA helicase Pif1-like DEAD-box helicase" evidence="3">
    <location>
        <begin position="1325"/>
        <end position="1466"/>
    </location>
</feature>
<keyword evidence="1 6" id="KW-0347">Helicase</keyword>
<dbReference type="SUPFAM" id="SSF52540">
    <property type="entry name" value="P-loop containing nucleoside triphosphate hydrolases"/>
    <property type="match status" value="2"/>
</dbReference>